<dbReference type="EMBL" id="CTEN01000002">
    <property type="protein sequence ID" value="CQR24430.1"/>
    <property type="molecule type" value="Genomic_DNA"/>
</dbReference>
<dbReference type="STRING" id="1608583.BN1356_00775"/>
<sequence length="478" mass="54252">MSKKIAVIGLGVSGSAVLLALSRLPKDTLTHYEMACFDETKYIGHGIPFQEDSDLALINSPIDDISFDYHDMSDFEKWLEHKKWKKMSPYVPHSIYGDYMKESLTNLQSQLSIKVIEQKVEAIEYLAEEKQWLLTVPDGQGKQIFDEVHLACGALPPIDPYELEGREGYIADPYPLDQMLTNMKSKERLAVIGTGLAAVDVLKWLISHSNATIHVFSRSNYFPTVRSMHEVAVEFRIMTQERLEKRLLQMDKLFEMDEFQELFHAELKALGLGEWDQFLEDYLVAGFEGIEASIQHAERFYLLQKLASHVSDWFTDLWPLMPAKDRKVYKGKYHKWIVNLRNPMPYDSARFLLDAVKSGRLTIINDVEELVKLSADFVMKGKDGQSISVNGVVNATGYQLNSDNQQKADPILKSLLYQELAQISSEGGLTIDPQSMRVISPKYGILATLFAHGSLVNGSVYQNNSTIKIQKMAEKAIL</sequence>
<dbReference type="InterPro" id="IPR036188">
    <property type="entry name" value="FAD/NAD-bd_sf"/>
</dbReference>
<dbReference type="AlphaFoldDB" id="A0A0E3WEW5"/>
<name>A0A0E3WEW5_9STRE</name>
<evidence type="ECO:0000313" key="2">
    <source>
        <dbReference type="EMBL" id="CQR24430.1"/>
    </source>
</evidence>
<dbReference type="InterPro" id="IPR038732">
    <property type="entry name" value="HpyO/CreE_NAD-binding"/>
</dbReference>
<gene>
    <name evidence="2" type="ORF">BN1356_00775</name>
</gene>
<protein>
    <recommendedName>
        <fullName evidence="1">FAD-dependent urate hydroxylase HpyO/Asp monooxygenase CreE-like FAD/NAD(P)-binding domain-containing protein</fullName>
    </recommendedName>
</protein>
<reference evidence="3" key="1">
    <citation type="submission" date="2015-03" db="EMBL/GenBank/DDBJ databases">
        <authorList>
            <person name="Urmite Genomes"/>
        </authorList>
    </citation>
    <scope>NUCLEOTIDE SEQUENCE [LARGE SCALE GENOMIC DNA]</scope>
    <source>
        <strain evidence="3">FF10</strain>
    </source>
</reference>
<dbReference type="PANTHER" id="PTHR40254:SF1">
    <property type="entry name" value="BLR0577 PROTEIN"/>
    <property type="match status" value="1"/>
</dbReference>
<evidence type="ECO:0000313" key="3">
    <source>
        <dbReference type="Proteomes" id="UP000198604"/>
    </source>
</evidence>
<dbReference type="Pfam" id="PF13454">
    <property type="entry name" value="NAD_binding_9"/>
    <property type="match status" value="1"/>
</dbReference>
<dbReference type="RefSeq" id="WP_176694218.1">
    <property type="nucleotide sequence ID" value="NZ_CTEN01000002.1"/>
</dbReference>
<organism evidence="2 3">
    <name type="scientific">Streptococcus varani</name>
    <dbReference type="NCBI Taxonomy" id="1608583"/>
    <lineage>
        <taxon>Bacteria</taxon>
        <taxon>Bacillati</taxon>
        <taxon>Bacillota</taxon>
        <taxon>Bacilli</taxon>
        <taxon>Lactobacillales</taxon>
        <taxon>Streptococcaceae</taxon>
        <taxon>Streptococcus</taxon>
    </lineage>
</organism>
<evidence type="ECO:0000259" key="1">
    <source>
        <dbReference type="Pfam" id="PF13454"/>
    </source>
</evidence>
<dbReference type="SUPFAM" id="SSF51905">
    <property type="entry name" value="FAD/NAD(P)-binding domain"/>
    <property type="match status" value="1"/>
</dbReference>
<proteinExistence type="predicted"/>
<accession>A0A0E3WEW5</accession>
<dbReference type="InterPro" id="IPR052189">
    <property type="entry name" value="L-asp_N-monooxygenase_NS-form"/>
</dbReference>
<dbReference type="Proteomes" id="UP000198604">
    <property type="component" value="Unassembled WGS sequence"/>
</dbReference>
<dbReference type="PANTHER" id="PTHR40254">
    <property type="entry name" value="BLR0577 PROTEIN"/>
    <property type="match status" value="1"/>
</dbReference>
<dbReference type="Gene3D" id="3.50.50.60">
    <property type="entry name" value="FAD/NAD(P)-binding domain"/>
    <property type="match status" value="1"/>
</dbReference>
<keyword evidence="3" id="KW-1185">Reference proteome</keyword>
<feature type="domain" description="FAD-dependent urate hydroxylase HpyO/Asp monooxygenase CreE-like FAD/NAD(P)-binding" evidence="1">
    <location>
        <begin position="6"/>
        <end position="154"/>
    </location>
</feature>